<reference evidence="3" key="1">
    <citation type="submission" date="2018-06" db="EMBL/GenBank/DDBJ databases">
        <authorList>
            <person name="Zhirakovskaya E."/>
        </authorList>
    </citation>
    <scope>NUCLEOTIDE SEQUENCE</scope>
</reference>
<dbReference type="AlphaFoldDB" id="A0A3B0UCD6"/>
<dbReference type="EMBL" id="UOEQ01000515">
    <property type="protein sequence ID" value="VAW24202.1"/>
    <property type="molecule type" value="Genomic_DNA"/>
</dbReference>
<dbReference type="Pfam" id="PF00534">
    <property type="entry name" value="Glycos_transf_1"/>
    <property type="match status" value="1"/>
</dbReference>
<protein>
    <submittedName>
        <fullName evidence="3">Glycosyltransferase</fullName>
    </submittedName>
</protein>
<evidence type="ECO:0000259" key="1">
    <source>
        <dbReference type="Pfam" id="PF00534"/>
    </source>
</evidence>
<dbReference type="InterPro" id="IPR028098">
    <property type="entry name" value="Glyco_trans_4-like_N"/>
</dbReference>
<organism evidence="3">
    <name type="scientific">hydrothermal vent metagenome</name>
    <dbReference type="NCBI Taxonomy" id="652676"/>
    <lineage>
        <taxon>unclassified sequences</taxon>
        <taxon>metagenomes</taxon>
        <taxon>ecological metagenomes</taxon>
    </lineage>
</organism>
<gene>
    <name evidence="3" type="ORF">MNBD_ALPHA11-333</name>
</gene>
<dbReference type="GO" id="GO:0016757">
    <property type="term" value="F:glycosyltransferase activity"/>
    <property type="evidence" value="ECO:0007669"/>
    <property type="project" value="InterPro"/>
</dbReference>
<dbReference type="PANTHER" id="PTHR45871">
    <property type="entry name" value="N-ACETYLGLUCOSAMINYL-PHOSPHATIDYLINOSITOL BIOSYNTHETIC PROTEIN"/>
    <property type="match status" value="1"/>
</dbReference>
<sequence>MAQYPLNILMILRSPVGGLYRHVIDLSDELGQRGHKVGIIYDARNGDLQTKQRIETMQSKPALGVHQVSMPRLLGAGDFFASLKIRALAKKLNAHILHGHGAKGGFNARIAKMITGGTVAVYTPHGGVLHYSPSGITGKILYGIERFLTKKTNAIIFESAFAKLSFEQQIGGFSGLATIVHNGLAPDEFIALPPKKESFDFAFVGEIRQLKGIHILLDALVDVKRKDGLGASLIIAGGGPDKEKIKQQIIDLELSDRAEMVGVKPARAVFEQARAVIVPSLAESLPYVVLEAAAAQKPVIATNVGGISEIFGPTSDALLPANNVEALKNAMQNNILNPDVANKEMQTRLEWVKETFSTEKMVNGIESVYQNAIADQRNS</sequence>
<dbReference type="Gene3D" id="3.40.50.2000">
    <property type="entry name" value="Glycogen Phosphorylase B"/>
    <property type="match status" value="2"/>
</dbReference>
<dbReference type="PANTHER" id="PTHR45871:SF1">
    <property type="entry name" value="PHOSPHATIDYLINOSITOL N-ACETYLGLUCOSAMINYLTRANSFERASE SUBUNIT A"/>
    <property type="match status" value="1"/>
</dbReference>
<evidence type="ECO:0000313" key="3">
    <source>
        <dbReference type="EMBL" id="VAW24202.1"/>
    </source>
</evidence>
<accession>A0A3B0UCD6</accession>
<evidence type="ECO:0000259" key="2">
    <source>
        <dbReference type="Pfam" id="PF13439"/>
    </source>
</evidence>
<feature type="domain" description="Glycosyltransferase subfamily 4-like N-terminal" evidence="2">
    <location>
        <begin position="16"/>
        <end position="187"/>
    </location>
</feature>
<feature type="domain" description="Glycosyl transferase family 1" evidence="1">
    <location>
        <begin position="192"/>
        <end position="340"/>
    </location>
</feature>
<name>A0A3B0UCD6_9ZZZZ</name>
<dbReference type="InterPro" id="IPR001296">
    <property type="entry name" value="Glyco_trans_1"/>
</dbReference>
<proteinExistence type="predicted"/>
<keyword evidence="3" id="KW-0808">Transferase</keyword>
<dbReference type="SUPFAM" id="SSF53756">
    <property type="entry name" value="UDP-Glycosyltransferase/glycogen phosphorylase"/>
    <property type="match status" value="1"/>
</dbReference>
<dbReference type="Pfam" id="PF13439">
    <property type="entry name" value="Glyco_transf_4"/>
    <property type="match status" value="1"/>
</dbReference>